<dbReference type="Proteomes" id="UP000019763">
    <property type="component" value="Unassembled WGS sequence"/>
</dbReference>
<dbReference type="InterPro" id="IPR022649">
    <property type="entry name" value="Pr_cel_nuc_antig_C"/>
</dbReference>
<evidence type="ECO:0000256" key="4">
    <source>
        <dbReference type="RuleBase" id="RU003671"/>
    </source>
</evidence>
<dbReference type="GO" id="GO:0030337">
    <property type="term" value="F:DNA polymerase processivity factor activity"/>
    <property type="evidence" value="ECO:0007669"/>
    <property type="project" value="InterPro"/>
</dbReference>
<dbReference type="HAMAP" id="MF_00317">
    <property type="entry name" value="DNApol_clamp_arch"/>
    <property type="match status" value="1"/>
</dbReference>
<dbReference type="PROSITE" id="PS01251">
    <property type="entry name" value="PCNA_1"/>
    <property type="match status" value="1"/>
</dbReference>
<dbReference type="Gene3D" id="3.70.10.10">
    <property type="match status" value="1"/>
</dbReference>
<organism evidence="7 8">
    <name type="scientific">Gregarina niphandrodes</name>
    <name type="common">Septate eugregarine</name>
    <dbReference type="NCBI Taxonomy" id="110365"/>
    <lineage>
        <taxon>Eukaryota</taxon>
        <taxon>Sar</taxon>
        <taxon>Alveolata</taxon>
        <taxon>Apicomplexa</taxon>
        <taxon>Conoidasida</taxon>
        <taxon>Gregarinasina</taxon>
        <taxon>Eugregarinorida</taxon>
        <taxon>Gregarinidae</taxon>
        <taxon>Gregarina</taxon>
    </lineage>
</organism>
<keyword evidence="8" id="KW-1185">Reference proteome</keyword>
<dbReference type="CDD" id="cd00577">
    <property type="entry name" value="PCNA"/>
    <property type="match status" value="1"/>
</dbReference>
<dbReference type="InterPro" id="IPR046938">
    <property type="entry name" value="DNA_clamp_sf"/>
</dbReference>
<reference evidence="7" key="1">
    <citation type="submission" date="2013-12" db="EMBL/GenBank/DDBJ databases">
        <authorList>
            <person name="Omoto C.K."/>
            <person name="Sibley D."/>
            <person name="Venepally P."/>
            <person name="Hadjithomas M."/>
            <person name="Karamycheva S."/>
            <person name="Brunk B."/>
            <person name="Roos D."/>
            <person name="Caler E."/>
            <person name="Lorenzi H."/>
        </authorList>
    </citation>
    <scope>NUCLEOTIDE SEQUENCE</scope>
</reference>
<dbReference type="GO" id="GO:0006298">
    <property type="term" value="P:mismatch repair"/>
    <property type="evidence" value="ECO:0007669"/>
    <property type="project" value="TreeGrafter"/>
</dbReference>
<evidence type="ECO:0000313" key="8">
    <source>
        <dbReference type="Proteomes" id="UP000019763"/>
    </source>
</evidence>
<feature type="domain" description="Proliferating cell nuclear antigen PCNA C-terminal" evidence="6">
    <location>
        <begin position="126"/>
        <end position="251"/>
    </location>
</feature>
<sequence length="257" mass="28709">MSLEGRLPQGVLLKKIFDAIKDMVTDVNLDCSEAGIALQAMDTSHVALVMLCLKSGAFDHYQCSRSRSLGLNMIQVSKIFKLCGNEDQVIIRNVDDQDRVSFVFESYDRVADFELRLMQFDQDHLGVPETEFSATVSMPSKLFAKNITDLQTFSDTIGLEVTPKTIKFSAREDFGAANTLLKARSDGVDIQCDESSVQLNFASRYLGYFAKAATLADNVRFRISPGQPLEVQYNLNDDPHVGYIKFYLAPKMDDSSI</sequence>
<dbReference type="AlphaFoldDB" id="A0A023B591"/>
<dbReference type="InterPro" id="IPR022648">
    <property type="entry name" value="Pr_cel_nuc_antig_N"/>
</dbReference>
<comment type="caution">
    <text evidence="7">The sequence shown here is derived from an EMBL/GenBank/DDBJ whole genome shotgun (WGS) entry which is preliminary data.</text>
</comment>
<evidence type="ECO:0000256" key="2">
    <source>
        <dbReference type="ARBA" id="ARBA00023125"/>
    </source>
</evidence>
<dbReference type="eggNOG" id="KOG1636">
    <property type="taxonomic scope" value="Eukaryota"/>
</dbReference>
<comment type="subcellular location">
    <subcellularLocation>
        <location evidence="3">Nucleus</location>
    </subcellularLocation>
</comment>
<dbReference type="InterPro" id="IPR022659">
    <property type="entry name" value="Pr_cel_nuc_antig_CS"/>
</dbReference>
<evidence type="ECO:0000259" key="6">
    <source>
        <dbReference type="Pfam" id="PF02747"/>
    </source>
</evidence>
<accession>A0A023B591</accession>
<feature type="domain" description="Proliferating cell nuclear antigen PCNA N-terminal" evidence="5">
    <location>
        <begin position="3"/>
        <end position="123"/>
    </location>
</feature>
<dbReference type="PANTHER" id="PTHR11352:SF0">
    <property type="entry name" value="PROLIFERATING CELL NUCLEAR ANTIGEN"/>
    <property type="match status" value="1"/>
</dbReference>
<dbReference type="GeneID" id="22913356"/>
<dbReference type="EMBL" id="AFNH02000700">
    <property type="protein sequence ID" value="EZG58885.1"/>
    <property type="molecule type" value="Genomic_DNA"/>
</dbReference>
<keyword evidence="2 4" id="KW-0238">DNA-binding</keyword>
<dbReference type="PANTHER" id="PTHR11352">
    <property type="entry name" value="PROLIFERATING CELL NUCLEAR ANTIGEN"/>
    <property type="match status" value="1"/>
</dbReference>
<dbReference type="InterPro" id="IPR000730">
    <property type="entry name" value="Pr_cel_nuc_antig"/>
</dbReference>
<keyword evidence="3" id="KW-0539">Nucleus</keyword>
<dbReference type="PRINTS" id="PR00339">
    <property type="entry name" value="PCNACYCLIN"/>
</dbReference>
<gene>
    <name evidence="7" type="ORF">GNI_093710</name>
</gene>
<dbReference type="Pfam" id="PF00705">
    <property type="entry name" value="PCNA_N"/>
    <property type="match status" value="1"/>
</dbReference>
<dbReference type="NCBIfam" id="TIGR00590">
    <property type="entry name" value="pcna"/>
    <property type="match status" value="1"/>
</dbReference>
<proteinExistence type="inferred from homology"/>
<dbReference type="SUPFAM" id="SSF55979">
    <property type="entry name" value="DNA clamp"/>
    <property type="match status" value="2"/>
</dbReference>
<comment type="function">
    <text evidence="3">This protein is an auxiliary protein of DNA polymerase delta and is involved in the control of eukaryotic DNA replication by increasing the polymerase's processivity during elongation of the leading strand.</text>
</comment>
<protein>
    <recommendedName>
        <fullName evidence="3">DNA sliding clamp PCNA</fullName>
    </recommendedName>
</protein>
<dbReference type="GO" id="GO:0006272">
    <property type="term" value="P:leading strand elongation"/>
    <property type="evidence" value="ECO:0007669"/>
    <property type="project" value="TreeGrafter"/>
</dbReference>
<dbReference type="GO" id="GO:0003677">
    <property type="term" value="F:DNA binding"/>
    <property type="evidence" value="ECO:0007669"/>
    <property type="project" value="UniProtKB-KW"/>
</dbReference>
<dbReference type="OrthoDB" id="534348at2759"/>
<dbReference type="OMA" id="EMKLINM"/>
<comment type="similarity">
    <text evidence="1 4">Belongs to the PCNA family.</text>
</comment>
<dbReference type="GO" id="GO:0043626">
    <property type="term" value="C:PCNA complex"/>
    <property type="evidence" value="ECO:0007669"/>
    <property type="project" value="TreeGrafter"/>
</dbReference>
<evidence type="ECO:0000256" key="3">
    <source>
        <dbReference type="RuleBase" id="RU000641"/>
    </source>
</evidence>
<dbReference type="VEuPathDB" id="CryptoDB:GNI_093710"/>
<dbReference type="RefSeq" id="XP_011130940.1">
    <property type="nucleotide sequence ID" value="XM_011132638.1"/>
</dbReference>
<dbReference type="Pfam" id="PF02747">
    <property type="entry name" value="PCNA_C"/>
    <property type="match status" value="1"/>
</dbReference>
<name>A0A023B591_GRENI</name>
<dbReference type="GO" id="GO:0019985">
    <property type="term" value="P:translesion synthesis"/>
    <property type="evidence" value="ECO:0007669"/>
    <property type="project" value="TreeGrafter"/>
</dbReference>
<evidence type="ECO:0000256" key="1">
    <source>
        <dbReference type="ARBA" id="ARBA00010462"/>
    </source>
</evidence>
<dbReference type="GO" id="GO:0006275">
    <property type="term" value="P:regulation of DNA replication"/>
    <property type="evidence" value="ECO:0007669"/>
    <property type="project" value="InterPro"/>
</dbReference>
<evidence type="ECO:0000313" key="7">
    <source>
        <dbReference type="EMBL" id="EZG58885.1"/>
    </source>
</evidence>
<evidence type="ECO:0000259" key="5">
    <source>
        <dbReference type="Pfam" id="PF00705"/>
    </source>
</evidence>
<keyword evidence="4" id="KW-0235">DNA replication</keyword>